<gene>
    <name evidence="10" type="ORF">M6B38_375060</name>
</gene>
<dbReference type="GO" id="GO:0005524">
    <property type="term" value="F:ATP binding"/>
    <property type="evidence" value="ECO:0007669"/>
    <property type="project" value="UniProtKB-KW"/>
</dbReference>
<dbReference type="GO" id="GO:0003682">
    <property type="term" value="F:chromatin binding"/>
    <property type="evidence" value="ECO:0007669"/>
    <property type="project" value="TreeGrafter"/>
</dbReference>
<evidence type="ECO:0000256" key="2">
    <source>
        <dbReference type="ARBA" id="ARBA00006168"/>
    </source>
</evidence>
<dbReference type="Gene3D" id="3.40.50.300">
    <property type="entry name" value="P-loop containing nucleotide triphosphate hydrolases"/>
    <property type="match status" value="1"/>
</dbReference>
<feature type="region of interest" description="Disordered" evidence="8">
    <location>
        <begin position="518"/>
        <end position="551"/>
    </location>
</feature>
<feature type="domain" description="AAA+ ATPase" evidence="9">
    <location>
        <begin position="434"/>
        <end position="618"/>
    </location>
</feature>
<evidence type="ECO:0000256" key="8">
    <source>
        <dbReference type="SAM" id="MobiDB-lite"/>
    </source>
</evidence>
<dbReference type="GO" id="GO:0005634">
    <property type="term" value="C:nucleus"/>
    <property type="evidence" value="ECO:0007669"/>
    <property type="project" value="UniProtKB-SubCell"/>
</dbReference>
<comment type="similarity">
    <text evidence="2">Belongs to the rad17/RAD24 family.</text>
</comment>
<dbReference type="AlphaFoldDB" id="A0AAX6GCE1"/>
<dbReference type="CDD" id="cd00009">
    <property type="entry name" value="AAA"/>
    <property type="match status" value="1"/>
</dbReference>
<organism evidence="10 11">
    <name type="scientific">Iris pallida</name>
    <name type="common">Sweet iris</name>
    <dbReference type="NCBI Taxonomy" id="29817"/>
    <lineage>
        <taxon>Eukaryota</taxon>
        <taxon>Viridiplantae</taxon>
        <taxon>Streptophyta</taxon>
        <taxon>Embryophyta</taxon>
        <taxon>Tracheophyta</taxon>
        <taxon>Spermatophyta</taxon>
        <taxon>Magnoliopsida</taxon>
        <taxon>Liliopsida</taxon>
        <taxon>Asparagales</taxon>
        <taxon>Iridaceae</taxon>
        <taxon>Iridoideae</taxon>
        <taxon>Irideae</taxon>
        <taxon>Iris</taxon>
    </lineage>
</organism>
<evidence type="ECO:0000256" key="4">
    <source>
        <dbReference type="ARBA" id="ARBA00022763"/>
    </source>
</evidence>
<evidence type="ECO:0000256" key="1">
    <source>
        <dbReference type="ARBA" id="ARBA00004123"/>
    </source>
</evidence>
<dbReference type="InterPro" id="IPR003593">
    <property type="entry name" value="AAA+_ATPase"/>
</dbReference>
<keyword evidence="7" id="KW-0131">Cell cycle</keyword>
<accession>A0AAX6GCE1</accession>
<dbReference type="GO" id="GO:0033314">
    <property type="term" value="P:mitotic DNA replication checkpoint signaling"/>
    <property type="evidence" value="ECO:0007669"/>
    <property type="project" value="TreeGrafter"/>
</dbReference>
<dbReference type="GO" id="GO:0006281">
    <property type="term" value="P:DNA repair"/>
    <property type="evidence" value="ECO:0007669"/>
    <property type="project" value="InterPro"/>
</dbReference>
<protein>
    <recommendedName>
        <fullName evidence="9">AAA+ ATPase domain-containing protein</fullName>
    </recommendedName>
</protein>
<proteinExistence type="inferred from homology"/>
<dbReference type="Pfam" id="PF00004">
    <property type="entry name" value="AAA"/>
    <property type="match status" value="1"/>
</dbReference>
<dbReference type="SUPFAM" id="SSF52540">
    <property type="entry name" value="P-loop containing nucleoside triphosphate hydrolases"/>
    <property type="match status" value="1"/>
</dbReference>
<dbReference type="InterPro" id="IPR027417">
    <property type="entry name" value="P-loop_NTPase"/>
</dbReference>
<keyword evidence="11" id="KW-1185">Reference proteome</keyword>
<evidence type="ECO:0000256" key="7">
    <source>
        <dbReference type="ARBA" id="ARBA00023306"/>
    </source>
</evidence>
<comment type="caution">
    <text evidence="10">The sequence shown here is derived from an EMBL/GenBank/DDBJ whole genome shotgun (WGS) entry which is preliminary data.</text>
</comment>
<dbReference type="SMART" id="SM00382">
    <property type="entry name" value="AAA"/>
    <property type="match status" value="1"/>
</dbReference>
<dbReference type="EMBL" id="JANAVB010021398">
    <property type="protein sequence ID" value="KAJ6825955.1"/>
    <property type="molecule type" value="Genomic_DNA"/>
</dbReference>
<dbReference type="PANTHER" id="PTHR12172:SF1">
    <property type="entry name" value="P-LOOP CONTAINING NUCLEOSIDE TRIPHOSPHATE HYDROLASES SUPERFAMILY PROTEIN"/>
    <property type="match status" value="1"/>
</dbReference>
<dbReference type="PANTHER" id="PTHR12172">
    <property type="entry name" value="CELL CYCLE CHECKPOINT PROTEIN RAD17"/>
    <property type="match status" value="1"/>
</dbReference>
<dbReference type="GO" id="GO:0000077">
    <property type="term" value="P:DNA damage checkpoint signaling"/>
    <property type="evidence" value="ECO:0007669"/>
    <property type="project" value="TreeGrafter"/>
</dbReference>
<reference evidence="10" key="2">
    <citation type="submission" date="2023-04" db="EMBL/GenBank/DDBJ databases">
        <authorList>
            <person name="Bruccoleri R.E."/>
            <person name="Oakeley E.J."/>
            <person name="Faust A.-M."/>
            <person name="Dessus-Babus S."/>
            <person name="Altorfer M."/>
            <person name="Burckhardt D."/>
            <person name="Oertli M."/>
            <person name="Naumann U."/>
            <person name="Petersen F."/>
            <person name="Wong J."/>
        </authorList>
    </citation>
    <scope>NUCLEOTIDE SEQUENCE</scope>
    <source>
        <strain evidence="10">GSM-AAB239-AS_SAM_17_03QT</strain>
        <tissue evidence="10">Leaf</tissue>
    </source>
</reference>
<keyword evidence="6" id="KW-0539">Nucleus</keyword>
<keyword evidence="3" id="KW-0547">Nucleotide-binding</keyword>
<evidence type="ECO:0000256" key="5">
    <source>
        <dbReference type="ARBA" id="ARBA00022840"/>
    </source>
</evidence>
<dbReference type="InterPro" id="IPR004582">
    <property type="entry name" value="Checkpoint_prot_Rad17_Rad24"/>
</dbReference>
<sequence length="1255" mass="140681">MEEPTEKPPAVGISPPEPKRQRRCVQSKLSWHKPRVEEEKKEEEEEKKEEEEEEEKEEGGESDQCDGKARRKRKSQPKTPTKSPAKSKELRRTSTRNKSTSKLTGENTPRKAQTSRDSDQNELCVKKRLTYRNSDAKKDVDNQNISVHHPMPDLLLEAKTAAEENVRLSAGKQTHPFFTSRKVAKRLPETQEKAKSHSIYWHDLDEDCFLLCPPLHVFDKLGDGIASIDWRNWAFIETTEVDLNDCCTIGNTSTVFKDFVKPLKLDAVSHNTMHLEQLSDKSEGYVSAANSSSIFSDGQDTNGQQLTSLEMVHARSKITLSSRCFSYVDCFESHPQDRLLKERLTSYHERISCWPECSLWTDKYQPENALEVCGNSESIKSLSEWLKSWHERGSQTITKRNILEQYAFKDAEESGDSTYANESDMDDLEDADTLKNVLLLTGPVGSGKSAAIYACAKEQGFEVIEVNASDLRGGAHIKQKIGEAAESHRLNQWSVEDPNGPRRKQILELLAGPADIREEEFGNGSPEMVSMTRKQDATPTKSPCKARASRSDPCQAANKTLILFEDVDTVFDEDRGFISSILQLAETSKRPIILTSNNRNPVLPQLLEQFVLNFTLPSYDELLCHLYMICASEKAYVSSELLAHLVSSCMGDIRKILMLLQFWCQGKNLNIGMTSQGNYGSLPFVIDTAHLVMPRIIPWGLPCKLSEKVRNEIDKILPLVEENLHNMEMVTMETIDLPKRENSVATPVKARKKALLKRNHTFLDSAEVSDNTNGLDDFSADLDSLENHVCQKVQHKVKHRPGIVLSSQSDEESTDCVPHSDAMKDYQISDMVTAPISQTAEVLDFFGSPTDPIHRYKMDNANRCPSGTFEAVSASASHICDTFKSMDVSCVPESSYVSGTKTKAEDDYLVISSKNTSLSLSDFISSPINVLAGGEINTADRISIDLNRCLEENDENTCDVDVESVSGNEELGYSQNKVEEPRSCRYQLMDECSQAEFSMRLAIGKNCEHLPEFDLVQETWRKLRCCRDDLRSFLPANIEDVSSTMKLASGLTDLISEADIMFGCCYPLFHDMLDPSITHCVEPDDFSWYEEQYEIGSTYAQHGLCFYSVKCAAIGSSLGHENTVDLAQEMLSSSTNTMALGKLLSKGKNAPNSYLGNSNILKSGCGTLKERQMRSALDDVILPTVPARLSTALKGHAFHEYSSFMSKISRLECSRLSQSIQPRKRRVRRHYLSSGPLSLSPEHVELLARSGSFKG</sequence>
<dbReference type="Gene3D" id="1.10.8.60">
    <property type="match status" value="1"/>
</dbReference>
<comment type="subcellular location">
    <subcellularLocation>
        <location evidence="1">Nucleus</location>
    </subcellularLocation>
</comment>
<evidence type="ECO:0000313" key="11">
    <source>
        <dbReference type="Proteomes" id="UP001140949"/>
    </source>
</evidence>
<evidence type="ECO:0000256" key="6">
    <source>
        <dbReference type="ARBA" id="ARBA00023242"/>
    </source>
</evidence>
<keyword evidence="4" id="KW-0227">DNA damage</keyword>
<dbReference type="GO" id="GO:0003689">
    <property type="term" value="F:DNA clamp loader activity"/>
    <property type="evidence" value="ECO:0007669"/>
    <property type="project" value="TreeGrafter"/>
</dbReference>
<dbReference type="InterPro" id="IPR003959">
    <property type="entry name" value="ATPase_AAA_core"/>
</dbReference>
<name>A0AAX6GCE1_IRIPA</name>
<evidence type="ECO:0000259" key="9">
    <source>
        <dbReference type="SMART" id="SM00382"/>
    </source>
</evidence>
<reference evidence="10" key="1">
    <citation type="journal article" date="2023" name="GigaByte">
        <title>Genome assembly of the bearded iris, Iris pallida Lam.</title>
        <authorList>
            <person name="Bruccoleri R.E."/>
            <person name="Oakeley E.J."/>
            <person name="Faust A.M.E."/>
            <person name="Altorfer M."/>
            <person name="Dessus-Babus S."/>
            <person name="Burckhardt D."/>
            <person name="Oertli M."/>
            <person name="Naumann U."/>
            <person name="Petersen F."/>
            <person name="Wong J."/>
        </authorList>
    </citation>
    <scope>NUCLEOTIDE SEQUENCE</scope>
    <source>
        <strain evidence="10">GSM-AAB239-AS_SAM_17_03QT</strain>
    </source>
</reference>
<feature type="region of interest" description="Disordered" evidence="8">
    <location>
        <begin position="1"/>
        <end position="124"/>
    </location>
</feature>
<dbReference type="GO" id="GO:0016887">
    <property type="term" value="F:ATP hydrolysis activity"/>
    <property type="evidence" value="ECO:0007669"/>
    <property type="project" value="InterPro"/>
</dbReference>
<dbReference type="Proteomes" id="UP001140949">
    <property type="component" value="Unassembled WGS sequence"/>
</dbReference>
<feature type="compositionally biased region" description="Basic residues" evidence="8">
    <location>
        <begin position="20"/>
        <end position="33"/>
    </location>
</feature>
<keyword evidence="5" id="KW-0067">ATP-binding</keyword>
<evidence type="ECO:0000256" key="3">
    <source>
        <dbReference type="ARBA" id="ARBA00022741"/>
    </source>
</evidence>
<feature type="compositionally biased region" description="Acidic residues" evidence="8">
    <location>
        <begin position="40"/>
        <end position="64"/>
    </location>
</feature>
<evidence type="ECO:0000313" key="10">
    <source>
        <dbReference type="EMBL" id="KAJ6825955.1"/>
    </source>
</evidence>
<feature type="compositionally biased region" description="Polar residues" evidence="8">
    <location>
        <begin position="96"/>
        <end position="112"/>
    </location>
</feature>